<keyword evidence="2" id="KW-1185">Reference proteome</keyword>
<comment type="caution">
    <text evidence="1">The sequence shown here is derived from an EMBL/GenBank/DDBJ whole genome shotgun (WGS) entry which is preliminary data.</text>
</comment>
<proteinExistence type="predicted"/>
<evidence type="ECO:0000313" key="1">
    <source>
        <dbReference type="EMBL" id="KAJ6853168.1"/>
    </source>
</evidence>
<gene>
    <name evidence="1" type="ORF">M6B38_251505</name>
</gene>
<reference evidence="1" key="2">
    <citation type="submission" date="2023-04" db="EMBL/GenBank/DDBJ databases">
        <authorList>
            <person name="Bruccoleri R.E."/>
            <person name="Oakeley E.J."/>
            <person name="Faust A.-M."/>
            <person name="Dessus-Babus S."/>
            <person name="Altorfer M."/>
            <person name="Burckhardt D."/>
            <person name="Oertli M."/>
            <person name="Naumann U."/>
            <person name="Petersen F."/>
            <person name="Wong J."/>
        </authorList>
    </citation>
    <scope>NUCLEOTIDE SEQUENCE</scope>
    <source>
        <strain evidence="1">GSM-AAB239-AS_SAM_17_03QT</strain>
        <tissue evidence="1">Leaf</tissue>
    </source>
</reference>
<dbReference type="EMBL" id="JANAVB010000999">
    <property type="protein sequence ID" value="KAJ6853168.1"/>
    <property type="molecule type" value="Genomic_DNA"/>
</dbReference>
<dbReference type="AlphaFoldDB" id="A0AAX6IJB6"/>
<protein>
    <submittedName>
        <fullName evidence="1">Uncharacterized protein</fullName>
    </submittedName>
</protein>
<reference evidence="1" key="1">
    <citation type="journal article" date="2023" name="GigaByte">
        <title>Genome assembly of the bearded iris, Iris pallida Lam.</title>
        <authorList>
            <person name="Bruccoleri R.E."/>
            <person name="Oakeley E.J."/>
            <person name="Faust A.M.E."/>
            <person name="Altorfer M."/>
            <person name="Dessus-Babus S."/>
            <person name="Burckhardt D."/>
            <person name="Oertli M."/>
            <person name="Naumann U."/>
            <person name="Petersen F."/>
            <person name="Wong J."/>
        </authorList>
    </citation>
    <scope>NUCLEOTIDE SEQUENCE</scope>
    <source>
        <strain evidence="1">GSM-AAB239-AS_SAM_17_03QT</strain>
    </source>
</reference>
<name>A0AAX6IJB6_IRIPA</name>
<organism evidence="1 2">
    <name type="scientific">Iris pallida</name>
    <name type="common">Sweet iris</name>
    <dbReference type="NCBI Taxonomy" id="29817"/>
    <lineage>
        <taxon>Eukaryota</taxon>
        <taxon>Viridiplantae</taxon>
        <taxon>Streptophyta</taxon>
        <taxon>Embryophyta</taxon>
        <taxon>Tracheophyta</taxon>
        <taxon>Spermatophyta</taxon>
        <taxon>Magnoliopsida</taxon>
        <taxon>Liliopsida</taxon>
        <taxon>Asparagales</taxon>
        <taxon>Iridaceae</taxon>
        <taxon>Iridoideae</taxon>
        <taxon>Irideae</taxon>
        <taxon>Iris</taxon>
    </lineage>
</organism>
<sequence length="66" mass="7158">MQASGTAALPSINVNDSVTKSKAYRGHHPQWPIGSCGEESCLGARLICCYFTTLQRDTALWTSRNG</sequence>
<accession>A0AAX6IJB6</accession>
<dbReference type="Proteomes" id="UP001140949">
    <property type="component" value="Unassembled WGS sequence"/>
</dbReference>
<evidence type="ECO:0000313" key="2">
    <source>
        <dbReference type="Proteomes" id="UP001140949"/>
    </source>
</evidence>